<dbReference type="PRINTS" id="PR00625">
    <property type="entry name" value="JDOMAIN"/>
</dbReference>
<evidence type="ECO:0000259" key="3">
    <source>
        <dbReference type="PROSITE" id="PS50245"/>
    </source>
</evidence>
<dbReference type="GO" id="GO:0051082">
    <property type="term" value="F:unfolded protein binding"/>
    <property type="evidence" value="ECO:0007669"/>
    <property type="project" value="TreeGrafter"/>
</dbReference>
<dbReference type="GO" id="GO:0005634">
    <property type="term" value="C:nucleus"/>
    <property type="evidence" value="ECO:0007669"/>
    <property type="project" value="TreeGrafter"/>
</dbReference>
<protein>
    <recommendedName>
        <fullName evidence="6">CAP-Gly domain-containing protein</fullName>
    </recommendedName>
</protein>
<dbReference type="AlphaFoldDB" id="A0AAD7XLB4"/>
<dbReference type="GO" id="GO:0044183">
    <property type="term" value="F:protein folding chaperone"/>
    <property type="evidence" value="ECO:0007669"/>
    <property type="project" value="TreeGrafter"/>
</dbReference>
<keyword evidence="5" id="KW-1185">Reference proteome</keyword>
<dbReference type="Pfam" id="PF00226">
    <property type="entry name" value="DnaJ"/>
    <property type="match status" value="1"/>
</dbReference>
<sequence length="276" mass="30090">MGIGKDEACELLGVPACAPPEAIKKAYKRAALATHPDKNPDPQAKAKFQRVAEAYKCLTDPNYVAETTGISEEELRREMEEVYEEMYAQFKSMCAATGIPAPPPELARAMMLDGMLDSFDDDVSPELAGQMRNVMRDMADDCDLDGLPDDVLEALAATHLDDLDDLARAALCPGFYVEDPPKPPRRPRYTTNKRSPGTKNRDTNAAVVVGAKVRVRGATGTVKFVGPVHYAKGDWVGVALDLPDGKNNGTIKGTTYFSCSPKHGIMVRRQDCSLVR</sequence>
<dbReference type="Proteomes" id="UP001230188">
    <property type="component" value="Unassembled WGS sequence"/>
</dbReference>
<gene>
    <name evidence="4" type="ORF">CTAYLR_002005</name>
</gene>
<feature type="compositionally biased region" description="Polar residues" evidence="1">
    <location>
        <begin position="189"/>
        <end position="198"/>
    </location>
</feature>
<evidence type="ECO:0000313" key="5">
    <source>
        <dbReference type="Proteomes" id="UP001230188"/>
    </source>
</evidence>
<dbReference type="SUPFAM" id="SSF74924">
    <property type="entry name" value="Cap-Gly domain"/>
    <property type="match status" value="1"/>
</dbReference>
<evidence type="ECO:0000256" key="1">
    <source>
        <dbReference type="SAM" id="MobiDB-lite"/>
    </source>
</evidence>
<evidence type="ECO:0000259" key="2">
    <source>
        <dbReference type="PROSITE" id="PS50076"/>
    </source>
</evidence>
<dbReference type="SMART" id="SM00271">
    <property type="entry name" value="DnaJ"/>
    <property type="match status" value="1"/>
</dbReference>
<dbReference type="InterPro" id="IPR000938">
    <property type="entry name" value="CAP-Gly_domain"/>
</dbReference>
<dbReference type="PANTHER" id="PTHR43948">
    <property type="entry name" value="DNAJ HOMOLOG SUBFAMILY B"/>
    <property type="match status" value="1"/>
</dbReference>
<dbReference type="CDD" id="cd06257">
    <property type="entry name" value="DnaJ"/>
    <property type="match status" value="1"/>
</dbReference>
<feature type="region of interest" description="Disordered" evidence="1">
    <location>
        <begin position="176"/>
        <end position="201"/>
    </location>
</feature>
<dbReference type="SUPFAM" id="SSF46565">
    <property type="entry name" value="Chaperone J-domain"/>
    <property type="match status" value="1"/>
</dbReference>
<dbReference type="Gene3D" id="1.10.287.110">
    <property type="entry name" value="DnaJ domain"/>
    <property type="match status" value="1"/>
</dbReference>
<feature type="domain" description="CAP-Gly" evidence="3">
    <location>
        <begin position="226"/>
        <end position="268"/>
    </location>
</feature>
<dbReference type="GO" id="GO:0051087">
    <property type="term" value="F:protein-folding chaperone binding"/>
    <property type="evidence" value="ECO:0007669"/>
    <property type="project" value="TreeGrafter"/>
</dbReference>
<evidence type="ECO:0000313" key="4">
    <source>
        <dbReference type="EMBL" id="KAJ8600255.1"/>
    </source>
</evidence>
<dbReference type="Gene3D" id="2.30.30.190">
    <property type="entry name" value="CAP Gly-rich-like domain"/>
    <property type="match status" value="1"/>
</dbReference>
<dbReference type="InterPro" id="IPR036859">
    <property type="entry name" value="CAP-Gly_dom_sf"/>
</dbReference>
<feature type="domain" description="J" evidence="2">
    <location>
        <begin position="7"/>
        <end position="83"/>
    </location>
</feature>
<accession>A0AAD7XLB4</accession>
<dbReference type="PANTHER" id="PTHR43948:SF10">
    <property type="entry name" value="MRJ, ISOFORM E"/>
    <property type="match status" value="1"/>
</dbReference>
<proteinExistence type="predicted"/>
<dbReference type="SMART" id="SM01052">
    <property type="entry name" value="CAP_GLY"/>
    <property type="match status" value="1"/>
</dbReference>
<dbReference type="GO" id="GO:0005737">
    <property type="term" value="C:cytoplasm"/>
    <property type="evidence" value="ECO:0007669"/>
    <property type="project" value="TreeGrafter"/>
</dbReference>
<reference evidence="4" key="1">
    <citation type="submission" date="2023-01" db="EMBL/GenBank/DDBJ databases">
        <title>Metagenome sequencing of chrysophaentin producing Chrysophaeum taylorii.</title>
        <authorList>
            <person name="Davison J."/>
            <person name="Bewley C."/>
        </authorList>
    </citation>
    <scope>NUCLEOTIDE SEQUENCE</scope>
    <source>
        <strain evidence="4">NIES-1699</strain>
    </source>
</reference>
<organism evidence="4 5">
    <name type="scientific">Chrysophaeum taylorii</name>
    <dbReference type="NCBI Taxonomy" id="2483200"/>
    <lineage>
        <taxon>Eukaryota</taxon>
        <taxon>Sar</taxon>
        <taxon>Stramenopiles</taxon>
        <taxon>Ochrophyta</taxon>
        <taxon>Pelagophyceae</taxon>
        <taxon>Pelagomonadales</taxon>
        <taxon>Pelagomonadaceae</taxon>
        <taxon>Chrysophaeum</taxon>
    </lineage>
</organism>
<name>A0AAD7XLB4_9STRA</name>
<comment type="caution">
    <text evidence="4">The sequence shown here is derived from an EMBL/GenBank/DDBJ whole genome shotgun (WGS) entry which is preliminary data.</text>
</comment>
<dbReference type="PROSITE" id="PS00845">
    <property type="entry name" value="CAP_GLY_1"/>
    <property type="match status" value="1"/>
</dbReference>
<dbReference type="InterPro" id="IPR001623">
    <property type="entry name" value="DnaJ_domain"/>
</dbReference>
<dbReference type="EMBL" id="JAQMWT010000526">
    <property type="protein sequence ID" value="KAJ8600255.1"/>
    <property type="molecule type" value="Genomic_DNA"/>
</dbReference>
<evidence type="ECO:0008006" key="6">
    <source>
        <dbReference type="Google" id="ProtNLM"/>
    </source>
</evidence>
<dbReference type="PROSITE" id="PS50076">
    <property type="entry name" value="DNAJ_2"/>
    <property type="match status" value="1"/>
</dbReference>
<dbReference type="Pfam" id="PF01302">
    <property type="entry name" value="CAP_GLY"/>
    <property type="match status" value="1"/>
</dbReference>
<dbReference type="PROSITE" id="PS50245">
    <property type="entry name" value="CAP_GLY_2"/>
    <property type="match status" value="1"/>
</dbReference>
<dbReference type="InterPro" id="IPR036869">
    <property type="entry name" value="J_dom_sf"/>
</dbReference>